<proteinExistence type="predicted"/>
<accession>A0A9J6GF57</accession>
<name>A0A9J6GF57_HAELO</name>
<feature type="compositionally biased region" description="Basic and acidic residues" evidence="1">
    <location>
        <begin position="87"/>
        <end position="97"/>
    </location>
</feature>
<evidence type="ECO:0000259" key="2">
    <source>
        <dbReference type="Pfam" id="PF20700"/>
    </source>
</evidence>
<feature type="domain" description="Mutator-like transposase" evidence="2">
    <location>
        <begin position="130"/>
        <end position="486"/>
    </location>
</feature>
<dbReference type="EMBL" id="JABSTR010000006">
    <property type="protein sequence ID" value="KAH9373401.1"/>
    <property type="molecule type" value="Genomic_DNA"/>
</dbReference>
<feature type="compositionally biased region" description="Low complexity" evidence="1">
    <location>
        <begin position="56"/>
        <end position="67"/>
    </location>
</feature>
<dbReference type="OrthoDB" id="6509901at2759"/>
<dbReference type="PANTHER" id="PTHR31751:SF42">
    <property type="entry name" value="PROTEIN CBG10204"/>
    <property type="match status" value="1"/>
</dbReference>
<keyword evidence="4" id="KW-1185">Reference proteome</keyword>
<dbReference type="VEuPathDB" id="VectorBase:HLOH_063122"/>
<feature type="compositionally biased region" description="Basic residues" evidence="1">
    <location>
        <begin position="1"/>
        <end position="30"/>
    </location>
</feature>
<protein>
    <recommendedName>
        <fullName evidence="2">Mutator-like transposase domain-containing protein</fullName>
    </recommendedName>
</protein>
<comment type="caution">
    <text evidence="3">The sequence shown here is derived from an EMBL/GenBank/DDBJ whole genome shotgun (WGS) entry which is preliminary data.</text>
</comment>
<dbReference type="Pfam" id="PF20700">
    <property type="entry name" value="Mutator"/>
    <property type="match status" value="1"/>
</dbReference>
<gene>
    <name evidence="3" type="ORF">HPB48_009446</name>
</gene>
<feature type="region of interest" description="Disordered" evidence="1">
    <location>
        <begin position="1"/>
        <end position="98"/>
    </location>
</feature>
<organism evidence="3 4">
    <name type="scientific">Haemaphysalis longicornis</name>
    <name type="common">Bush tick</name>
    <dbReference type="NCBI Taxonomy" id="44386"/>
    <lineage>
        <taxon>Eukaryota</taxon>
        <taxon>Metazoa</taxon>
        <taxon>Ecdysozoa</taxon>
        <taxon>Arthropoda</taxon>
        <taxon>Chelicerata</taxon>
        <taxon>Arachnida</taxon>
        <taxon>Acari</taxon>
        <taxon>Parasitiformes</taxon>
        <taxon>Ixodida</taxon>
        <taxon>Ixodoidea</taxon>
        <taxon>Ixodidae</taxon>
        <taxon>Haemaphysalinae</taxon>
        <taxon>Haemaphysalis</taxon>
    </lineage>
</organism>
<dbReference type="Proteomes" id="UP000821853">
    <property type="component" value="Chromosome 4"/>
</dbReference>
<reference evidence="3 4" key="1">
    <citation type="journal article" date="2020" name="Cell">
        <title>Large-Scale Comparative Analyses of Tick Genomes Elucidate Their Genetic Diversity and Vector Capacities.</title>
        <authorList>
            <consortium name="Tick Genome and Microbiome Consortium (TIGMIC)"/>
            <person name="Jia N."/>
            <person name="Wang J."/>
            <person name="Shi W."/>
            <person name="Du L."/>
            <person name="Sun Y."/>
            <person name="Zhan W."/>
            <person name="Jiang J.F."/>
            <person name="Wang Q."/>
            <person name="Zhang B."/>
            <person name="Ji P."/>
            <person name="Bell-Sakyi L."/>
            <person name="Cui X.M."/>
            <person name="Yuan T.T."/>
            <person name="Jiang B.G."/>
            <person name="Yang W.F."/>
            <person name="Lam T.T."/>
            <person name="Chang Q.C."/>
            <person name="Ding S.J."/>
            <person name="Wang X.J."/>
            <person name="Zhu J.G."/>
            <person name="Ruan X.D."/>
            <person name="Zhao L."/>
            <person name="Wei J.T."/>
            <person name="Ye R.Z."/>
            <person name="Que T.C."/>
            <person name="Du C.H."/>
            <person name="Zhou Y.H."/>
            <person name="Cheng J.X."/>
            <person name="Dai P.F."/>
            <person name="Guo W.B."/>
            <person name="Han X.H."/>
            <person name="Huang E.J."/>
            <person name="Li L.F."/>
            <person name="Wei W."/>
            <person name="Gao Y.C."/>
            <person name="Liu J.Z."/>
            <person name="Shao H.Z."/>
            <person name="Wang X."/>
            <person name="Wang C.C."/>
            <person name="Yang T.C."/>
            <person name="Huo Q.B."/>
            <person name="Li W."/>
            <person name="Chen H.Y."/>
            <person name="Chen S.E."/>
            <person name="Zhou L.G."/>
            <person name="Ni X.B."/>
            <person name="Tian J.H."/>
            <person name="Sheng Y."/>
            <person name="Liu T."/>
            <person name="Pan Y.S."/>
            <person name="Xia L.Y."/>
            <person name="Li J."/>
            <person name="Zhao F."/>
            <person name="Cao W.C."/>
        </authorList>
    </citation>
    <scope>NUCLEOTIDE SEQUENCE [LARGE SCALE GENOMIC DNA]</scope>
    <source>
        <strain evidence="3">HaeL-2018</strain>
    </source>
</reference>
<sequence>MPGSAKKFHSRHKFGQKKKNWRHNNFKRKPAPNECPNDEREPVASDGADGGGIGLTSSATESTASCSGRIRRDTRMLQPSELLTNKKRAEEKIRELETTAATKRKSDFLDGSEDAARPPADTTFTVVSLESVNELLLAVKCKTCGGNVQIAKGDREYDLAVKLMIECANCGDIASMWSSPRTSGCQKINPFAVNVLAARAMQSTGNRQAALNDIFAAMNISHRGMHKKTWQCYVKEKLMPAATRAAEKVLKRSADSVRQLYRELNIDNPNIAVSFEGSWMTRGHRSHIGVGAVIELFSGLVLDYVVYSNFCAGCERGPKDDDPSYPSWKESHRCQKNTDKKAGEMEVLAGLTLFQRSLEKHGLRYTTVLSDGDSRMYLALLESNVYGYIKIQKEDCVNHVEKRMGTSLRTAIGNHRGSRSESLGGKGKLIGDLVTKLTSYYGWALKSHKGDVEATHNAVMATYHHITSNDSEANHSLCPTGPDPWCRQNAAAAKGEPAPKHRHHLPPHVCEALLPIYERLADRKLLQRCQRGKTQNSNESLHSVIWSLAPKHRHASLFSIEAAVAEAVMRL</sequence>
<dbReference type="InterPro" id="IPR049012">
    <property type="entry name" value="Mutator_transp_dom"/>
</dbReference>
<dbReference type="PANTHER" id="PTHR31751">
    <property type="entry name" value="SI:CH211-108C17.2-RELATED-RELATED"/>
    <property type="match status" value="1"/>
</dbReference>
<evidence type="ECO:0000313" key="3">
    <source>
        <dbReference type="EMBL" id="KAH9373401.1"/>
    </source>
</evidence>
<evidence type="ECO:0000256" key="1">
    <source>
        <dbReference type="SAM" id="MobiDB-lite"/>
    </source>
</evidence>
<dbReference type="AlphaFoldDB" id="A0A9J6GF57"/>
<evidence type="ECO:0000313" key="4">
    <source>
        <dbReference type="Proteomes" id="UP000821853"/>
    </source>
</evidence>